<organism evidence="1 2">
    <name type="scientific">Ohtaekwangia kribbensis</name>
    <dbReference type="NCBI Taxonomy" id="688913"/>
    <lineage>
        <taxon>Bacteria</taxon>
        <taxon>Pseudomonadati</taxon>
        <taxon>Bacteroidota</taxon>
        <taxon>Cytophagia</taxon>
        <taxon>Cytophagales</taxon>
        <taxon>Fulvivirgaceae</taxon>
        <taxon>Ohtaekwangia</taxon>
    </lineage>
</organism>
<sequence length="73" mass="8010">MAAASRGDPHSKAAWVAPDDVFTNMSMEDMAAQADKDVSFGYFNRMEDAIRWAFIPQQTNGLKATPSKSKADL</sequence>
<proteinExistence type="predicted"/>
<dbReference type="Proteomes" id="UP001597112">
    <property type="component" value="Unassembled WGS sequence"/>
</dbReference>
<dbReference type="RefSeq" id="WP_377583062.1">
    <property type="nucleotide sequence ID" value="NZ_JBHTKA010000008.1"/>
</dbReference>
<keyword evidence="2" id="KW-1185">Reference proteome</keyword>
<reference evidence="2" key="1">
    <citation type="journal article" date="2019" name="Int. J. Syst. Evol. Microbiol.">
        <title>The Global Catalogue of Microorganisms (GCM) 10K type strain sequencing project: providing services to taxonomists for standard genome sequencing and annotation.</title>
        <authorList>
            <consortium name="The Broad Institute Genomics Platform"/>
            <consortium name="The Broad Institute Genome Sequencing Center for Infectious Disease"/>
            <person name="Wu L."/>
            <person name="Ma J."/>
        </authorList>
    </citation>
    <scope>NUCLEOTIDE SEQUENCE [LARGE SCALE GENOMIC DNA]</scope>
    <source>
        <strain evidence="2">CCUG 58938</strain>
    </source>
</reference>
<name>A0ABW3KA31_9BACT</name>
<comment type="caution">
    <text evidence="1">The sequence shown here is derived from an EMBL/GenBank/DDBJ whole genome shotgun (WGS) entry which is preliminary data.</text>
</comment>
<evidence type="ECO:0000313" key="2">
    <source>
        <dbReference type="Proteomes" id="UP001597112"/>
    </source>
</evidence>
<accession>A0ABW3KA31</accession>
<evidence type="ECO:0000313" key="1">
    <source>
        <dbReference type="EMBL" id="MFD1002193.1"/>
    </source>
</evidence>
<gene>
    <name evidence="1" type="ORF">ACFQ21_22910</name>
</gene>
<dbReference type="EMBL" id="JBHTKA010000008">
    <property type="protein sequence ID" value="MFD1002193.1"/>
    <property type="molecule type" value="Genomic_DNA"/>
</dbReference>
<protein>
    <submittedName>
        <fullName evidence="1">Uncharacterized protein</fullName>
    </submittedName>
</protein>